<evidence type="ECO:0000313" key="25">
    <source>
        <dbReference type="Proteomes" id="UP000695000"/>
    </source>
</evidence>
<dbReference type="EC" id="3.6.1.56" evidence="13"/>
<dbReference type="InterPro" id="IPR000086">
    <property type="entry name" value="NUDIX_hydrolase_dom"/>
</dbReference>
<evidence type="ECO:0000256" key="14">
    <source>
        <dbReference type="ARBA" id="ARBA00026218"/>
    </source>
</evidence>
<comment type="catalytic activity">
    <reaction evidence="12">
        <text>2-oxo-ATP + H2O = 2-oxo-AMP + diphosphate + H(+)</text>
        <dbReference type="Rhea" id="RHEA:67392"/>
        <dbReference type="ChEBI" id="CHEBI:15377"/>
        <dbReference type="ChEBI" id="CHEBI:15378"/>
        <dbReference type="ChEBI" id="CHEBI:33019"/>
        <dbReference type="ChEBI" id="CHEBI:71395"/>
        <dbReference type="ChEBI" id="CHEBI:172878"/>
    </reaction>
    <physiologicalReaction direction="left-to-right" evidence="12">
        <dbReference type="Rhea" id="RHEA:67393"/>
    </physiologicalReaction>
</comment>
<evidence type="ECO:0000256" key="20">
    <source>
        <dbReference type="ARBA" id="ARBA00048002"/>
    </source>
</evidence>
<dbReference type="PRINTS" id="PR01403">
    <property type="entry name" value="8OXTPHPHTASE"/>
</dbReference>
<evidence type="ECO:0000256" key="17">
    <source>
        <dbReference type="ARBA" id="ARBA00030682"/>
    </source>
</evidence>
<dbReference type="GeneID" id="108561251"/>
<comment type="function">
    <text evidence="23">Oxidized purine nucleoside triphosphate hydrolase which is a prominent sanitizer of the oxidized nucleotide pool. Catalyzes the hydrolysis of 2-oxo-dATP (2-hydroxy-dATP) into 2-oxo-dAMP. Also has a significant hydrolase activity toward 2-oxo-ATP, 8-oxo-dGTP and 8-oxo-dATP. Through the hydrolysis of oxidized purine nucleoside triphosphates, prevents their incorporation into DNA and the subsequent transversions A:T to C:G and G:C to T:A. Also catalyzes the hydrolysis of methylated purine nucleoside triphosphate preventing their integration into DNA. Through this antimutagenic activity protects cells from oxidative stress.</text>
</comment>
<gene>
    <name evidence="26" type="primary">LOC108561251</name>
</gene>
<protein>
    <recommendedName>
        <fullName evidence="14">Oxidized purine nucleoside triphosphate hydrolase</fullName>
        <ecNumber evidence="13">3.6.1.56</ecNumber>
    </recommendedName>
    <alternativeName>
        <fullName evidence="18">2-hydroxy-dATP diphosphatase</fullName>
    </alternativeName>
    <alternativeName>
        <fullName evidence="17">7,8-dihydro-8-oxoguanine triphosphatase</fullName>
    </alternativeName>
    <alternativeName>
        <fullName evidence="16">8-oxo-dGTPase</fullName>
    </alternativeName>
    <alternativeName>
        <fullName evidence="19">Methylated purine nucleoside triphosphate hydrolase</fullName>
    </alternativeName>
    <alternativeName>
        <fullName evidence="15">Nucleoside diphosphate-linked moiety X motif 1</fullName>
    </alternativeName>
</protein>
<evidence type="ECO:0000256" key="13">
    <source>
        <dbReference type="ARBA" id="ARBA00026103"/>
    </source>
</evidence>
<comment type="cofactor">
    <cofactor evidence="1">
        <name>Mg(2+)</name>
        <dbReference type="ChEBI" id="CHEBI:18420"/>
    </cofactor>
</comment>
<keyword evidence="7" id="KW-0460">Magnesium</keyword>
<evidence type="ECO:0000256" key="21">
    <source>
        <dbReference type="ARBA" id="ARBA00048894"/>
    </source>
</evidence>
<evidence type="ECO:0000256" key="5">
    <source>
        <dbReference type="ARBA" id="ARBA00022723"/>
    </source>
</evidence>
<comment type="catalytic activity">
    <reaction evidence="11">
        <text>8-oxo-dGTP + H2O = 8-oxo-dGMP + diphosphate + H(+)</text>
        <dbReference type="Rhea" id="RHEA:31575"/>
        <dbReference type="ChEBI" id="CHEBI:15377"/>
        <dbReference type="ChEBI" id="CHEBI:15378"/>
        <dbReference type="ChEBI" id="CHEBI:33019"/>
        <dbReference type="ChEBI" id="CHEBI:63224"/>
        <dbReference type="ChEBI" id="CHEBI:77896"/>
    </reaction>
    <physiologicalReaction direction="left-to-right" evidence="11">
        <dbReference type="Rhea" id="RHEA:31576"/>
    </physiologicalReaction>
</comment>
<evidence type="ECO:0000256" key="1">
    <source>
        <dbReference type="ARBA" id="ARBA00001946"/>
    </source>
</evidence>
<evidence type="ECO:0000259" key="24">
    <source>
        <dbReference type="PROSITE" id="PS51462"/>
    </source>
</evidence>
<evidence type="ECO:0000256" key="9">
    <source>
        <dbReference type="ARBA" id="ARBA00024448"/>
    </source>
</evidence>
<dbReference type="PANTHER" id="PTHR43758:SF2">
    <property type="entry name" value="OXIDIZED PURINE NUCLEOSIDE TRIPHOSPHATE HYDROLASE"/>
    <property type="match status" value="1"/>
</dbReference>
<dbReference type="PROSITE" id="PS00893">
    <property type="entry name" value="NUDIX_BOX"/>
    <property type="match status" value="1"/>
</dbReference>
<comment type="catalytic activity">
    <reaction evidence="21">
        <text>O(6)-methyl-dGTP + H2O = O(6)-methyl-dGMP + diphosphate + H(+)</text>
        <dbReference type="Rhea" id="RHEA:67600"/>
        <dbReference type="ChEBI" id="CHEBI:15377"/>
        <dbReference type="ChEBI" id="CHEBI:15378"/>
        <dbReference type="ChEBI" id="CHEBI:33019"/>
        <dbReference type="ChEBI" id="CHEBI:169974"/>
        <dbReference type="ChEBI" id="CHEBI:169975"/>
    </reaction>
    <physiologicalReaction direction="left-to-right" evidence="21">
        <dbReference type="Rhea" id="RHEA:67601"/>
    </physiologicalReaction>
</comment>
<proteinExistence type="inferred from homology"/>
<evidence type="ECO:0000256" key="3">
    <source>
        <dbReference type="ARBA" id="ARBA00005582"/>
    </source>
</evidence>
<organism evidence="25 26">
    <name type="scientific">Nicrophorus vespilloides</name>
    <name type="common">Boreal carrion beetle</name>
    <dbReference type="NCBI Taxonomy" id="110193"/>
    <lineage>
        <taxon>Eukaryota</taxon>
        <taxon>Metazoa</taxon>
        <taxon>Ecdysozoa</taxon>
        <taxon>Arthropoda</taxon>
        <taxon>Hexapoda</taxon>
        <taxon>Insecta</taxon>
        <taxon>Pterygota</taxon>
        <taxon>Neoptera</taxon>
        <taxon>Endopterygota</taxon>
        <taxon>Coleoptera</taxon>
        <taxon>Polyphaga</taxon>
        <taxon>Staphyliniformia</taxon>
        <taxon>Silphidae</taxon>
        <taxon>Nicrophorinae</taxon>
        <taxon>Nicrophorus</taxon>
    </lineage>
</organism>
<evidence type="ECO:0000256" key="18">
    <source>
        <dbReference type="ARBA" id="ARBA00031927"/>
    </source>
</evidence>
<evidence type="ECO:0000256" key="10">
    <source>
        <dbReference type="ARBA" id="ARBA00024459"/>
    </source>
</evidence>
<dbReference type="Gene3D" id="3.90.79.10">
    <property type="entry name" value="Nucleoside Triphosphate Pyrophosphohydrolase"/>
    <property type="match status" value="1"/>
</dbReference>
<dbReference type="PANTHER" id="PTHR43758">
    <property type="entry name" value="7,8-DIHYDRO-8-OXOGUANINE TRIPHOSPHATASE"/>
    <property type="match status" value="1"/>
</dbReference>
<keyword evidence="5" id="KW-0479">Metal-binding</keyword>
<comment type="catalytic activity">
    <reaction evidence="20">
        <text>N(6)-methyl-ATP + H2O = N(6)-methyl-AMP + diphosphate + H(+)</text>
        <dbReference type="Rhea" id="RHEA:67608"/>
        <dbReference type="ChEBI" id="CHEBI:15377"/>
        <dbReference type="ChEBI" id="CHEBI:15378"/>
        <dbReference type="ChEBI" id="CHEBI:33019"/>
        <dbReference type="ChEBI" id="CHEBI:144842"/>
        <dbReference type="ChEBI" id="CHEBI:172873"/>
    </reaction>
    <physiologicalReaction direction="left-to-right" evidence="20">
        <dbReference type="Rhea" id="RHEA:67609"/>
    </physiologicalReaction>
</comment>
<dbReference type="InterPro" id="IPR020084">
    <property type="entry name" value="NUDIX_hydrolase_CS"/>
</dbReference>
<name>A0ABM1MJ49_NICVS</name>
<evidence type="ECO:0000256" key="16">
    <source>
        <dbReference type="ARBA" id="ARBA00030634"/>
    </source>
</evidence>
<keyword evidence="6" id="KW-0378">Hydrolase</keyword>
<evidence type="ECO:0000256" key="11">
    <source>
        <dbReference type="ARBA" id="ARBA00024486"/>
    </source>
</evidence>
<dbReference type="PROSITE" id="PS51462">
    <property type="entry name" value="NUDIX"/>
    <property type="match status" value="1"/>
</dbReference>
<evidence type="ECO:0000256" key="7">
    <source>
        <dbReference type="ARBA" id="ARBA00022842"/>
    </source>
</evidence>
<evidence type="ECO:0000256" key="22">
    <source>
        <dbReference type="ARBA" id="ARBA00049032"/>
    </source>
</evidence>
<comment type="similarity">
    <text evidence="3">Belongs to the Nudix hydrolase family.</text>
</comment>
<dbReference type="Pfam" id="PF00293">
    <property type="entry name" value="NUDIX"/>
    <property type="match status" value="1"/>
</dbReference>
<evidence type="ECO:0000256" key="4">
    <source>
        <dbReference type="ARBA" id="ARBA00011245"/>
    </source>
</evidence>
<evidence type="ECO:0000313" key="26">
    <source>
        <dbReference type="RefSeq" id="XP_017774599.1"/>
    </source>
</evidence>
<dbReference type="Proteomes" id="UP000695000">
    <property type="component" value="Unplaced"/>
</dbReference>
<evidence type="ECO:0000256" key="12">
    <source>
        <dbReference type="ARBA" id="ARBA00024596"/>
    </source>
</evidence>
<comment type="catalytic activity">
    <reaction evidence="10">
        <text>2-oxo-dATP + H2O = 2-oxo-dAMP + diphosphate + H(+)</text>
        <dbReference type="Rhea" id="RHEA:31583"/>
        <dbReference type="ChEBI" id="CHEBI:15377"/>
        <dbReference type="ChEBI" id="CHEBI:15378"/>
        <dbReference type="ChEBI" id="CHEBI:33019"/>
        <dbReference type="ChEBI" id="CHEBI:63212"/>
        <dbReference type="ChEBI" id="CHEBI:77897"/>
        <dbReference type="EC" id="3.6.1.56"/>
    </reaction>
    <physiologicalReaction direction="left-to-right" evidence="10">
        <dbReference type="Rhea" id="RHEA:31584"/>
    </physiologicalReaction>
</comment>
<evidence type="ECO:0000256" key="15">
    <source>
        <dbReference type="ARBA" id="ARBA00029673"/>
    </source>
</evidence>
<keyword evidence="25" id="KW-1185">Reference proteome</keyword>
<reference evidence="26" key="1">
    <citation type="submission" date="2025-08" db="UniProtKB">
        <authorList>
            <consortium name="RefSeq"/>
        </authorList>
    </citation>
    <scope>IDENTIFICATION</scope>
    <source>
        <tissue evidence="26">Whole Larva</tissue>
    </source>
</reference>
<dbReference type="CDD" id="cd03427">
    <property type="entry name" value="NUDIX_MTH1_Nudt1"/>
    <property type="match status" value="1"/>
</dbReference>
<evidence type="ECO:0000256" key="2">
    <source>
        <dbReference type="ARBA" id="ARBA00004123"/>
    </source>
</evidence>
<accession>A0ABM1MJ49</accession>
<evidence type="ECO:0000256" key="19">
    <source>
        <dbReference type="ARBA" id="ARBA00032071"/>
    </source>
</evidence>
<evidence type="ECO:0000256" key="8">
    <source>
        <dbReference type="ARBA" id="ARBA00023242"/>
    </source>
</evidence>
<comment type="catalytic activity">
    <reaction evidence="9">
        <text>8-oxo-dATP + H2O = 8-oxo-dAMP + diphosphate + H(+)</text>
        <dbReference type="Rhea" id="RHEA:65396"/>
        <dbReference type="ChEBI" id="CHEBI:15377"/>
        <dbReference type="ChEBI" id="CHEBI:15378"/>
        <dbReference type="ChEBI" id="CHEBI:33019"/>
        <dbReference type="ChEBI" id="CHEBI:71361"/>
        <dbReference type="ChEBI" id="CHEBI:172871"/>
    </reaction>
    <physiologicalReaction direction="left-to-right" evidence="9">
        <dbReference type="Rhea" id="RHEA:65397"/>
    </physiologicalReaction>
</comment>
<dbReference type="SUPFAM" id="SSF55811">
    <property type="entry name" value="Nudix"/>
    <property type="match status" value="1"/>
</dbReference>
<comment type="catalytic activity">
    <reaction evidence="22">
        <text>N(6)-methyl-dATP + H2O = N(6)-methyl-dAMP + diphosphate + H(+)</text>
        <dbReference type="Rhea" id="RHEA:67604"/>
        <dbReference type="ChEBI" id="CHEBI:15377"/>
        <dbReference type="ChEBI" id="CHEBI:15378"/>
        <dbReference type="ChEBI" id="CHEBI:33019"/>
        <dbReference type="ChEBI" id="CHEBI:169976"/>
        <dbReference type="ChEBI" id="CHEBI:172872"/>
    </reaction>
    <physiologicalReaction direction="left-to-right" evidence="22">
        <dbReference type="Rhea" id="RHEA:67605"/>
    </physiologicalReaction>
</comment>
<keyword evidence="8" id="KW-0539">Nucleus</keyword>
<sequence length="241" mass="28073">MINCIITKTVKSSFLFLFSSSALKKTRRSIYKNSFLKSDLSSIENMVEVVNHHLQCKRCKNEYNAVYSIDVTVGYQRNNESDPMTMLEQTLIFIKRDGDEILLGLKLRGFEIGKWNGYGGKMEIGELPAECAKRELFEESGLVVEVADLKYLGILKFYRSEKILDRLVHLYVCSVYKGYPRTTEEMKPKWFSSEALPFKEMWEDCAHWIEFVVKEIKFTGTFYSDNMNNLVNYCVEAIYLN</sequence>
<feature type="domain" description="Nudix hydrolase" evidence="24">
    <location>
        <begin position="83"/>
        <end position="218"/>
    </location>
</feature>
<comment type="subcellular location">
    <subcellularLocation>
        <location evidence="2">Nucleus</location>
    </subcellularLocation>
</comment>
<evidence type="ECO:0000256" key="6">
    <source>
        <dbReference type="ARBA" id="ARBA00022801"/>
    </source>
</evidence>
<dbReference type="InterPro" id="IPR015797">
    <property type="entry name" value="NUDIX_hydrolase-like_dom_sf"/>
</dbReference>
<dbReference type="InterPro" id="IPR003563">
    <property type="entry name" value="8ODP"/>
</dbReference>
<comment type="subunit">
    <text evidence="4">Monomer.</text>
</comment>
<evidence type="ECO:0000256" key="23">
    <source>
        <dbReference type="ARBA" id="ARBA00053094"/>
    </source>
</evidence>
<dbReference type="RefSeq" id="XP_017774599.1">
    <property type="nucleotide sequence ID" value="XM_017919110.1"/>
</dbReference>